<comment type="caution">
    <text evidence="2">The sequence shown here is derived from an EMBL/GenBank/DDBJ whole genome shotgun (WGS) entry which is preliminary data.</text>
</comment>
<feature type="region of interest" description="Disordered" evidence="1">
    <location>
        <begin position="314"/>
        <end position="338"/>
    </location>
</feature>
<feature type="compositionally biased region" description="Polar residues" evidence="1">
    <location>
        <begin position="251"/>
        <end position="266"/>
    </location>
</feature>
<organism evidence="2 3">
    <name type="scientific">Oedothorax gibbosus</name>
    <dbReference type="NCBI Taxonomy" id="931172"/>
    <lineage>
        <taxon>Eukaryota</taxon>
        <taxon>Metazoa</taxon>
        <taxon>Ecdysozoa</taxon>
        <taxon>Arthropoda</taxon>
        <taxon>Chelicerata</taxon>
        <taxon>Arachnida</taxon>
        <taxon>Araneae</taxon>
        <taxon>Araneomorphae</taxon>
        <taxon>Entelegynae</taxon>
        <taxon>Araneoidea</taxon>
        <taxon>Linyphiidae</taxon>
        <taxon>Erigoninae</taxon>
        <taxon>Oedothorax</taxon>
    </lineage>
</organism>
<feature type="compositionally biased region" description="Low complexity" evidence="1">
    <location>
        <begin position="238"/>
        <end position="248"/>
    </location>
</feature>
<sequence>MSSRSYLSGSAKRKRKRERDIAKNKNSRIDLFMKQKSEFVNSAPATETIDENKTYMVSGVSIIPEVSNVGSPIKTLSSNEENFKNKDSETGVERFLKCIPITSRKSETLSEVALQTLSELNLANCRGQSYDNSSSMAGRYSGLQARLKSLDPLADFLPCAAHSLNSLRNAGSGPAEVERWDDVTDPPPPPHMILHTYPPPPDMALINMSFNFGISMEEFNQLVGANSSANSLVGASSTASASTNSHHSGVNAASTSNLPTATSSNNSRVNAPAIIYSPIFGPHPPAAHTRVTSPSTIPKTLAPSFAPTFVHASPSTMPRTPSATPALAYDLPSTSAGP</sequence>
<dbReference type="AlphaFoldDB" id="A0AAV6TVJ7"/>
<evidence type="ECO:0000313" key="3">
    <source>
        <dbReference type="Proteomes" id="UP000827092"/>
    </source>
</evidence>
<name>A0AAV6TVJ7_9ARAC</name>
<reference evidence="2 3" key="1">
    <citation type="journal article" date="2022" name="Nat. Ecol. Evol.">
        <title>A masculinizing supergene underlies an exaggerated male reproductive morph in a spider.</title>
        <authorList>
            <person name="Hendrickx F."/>
            <person name="De Corte Z."/>
            <person name="Sonet G."/>
            <person name="Van Belleghem S.M."/>
            <person name="Kostlbacher S."/>
            <person name="Vangestel C."/>
        </authorList>
    </citation>
    <scope>NUCLEOTIDE SEQUENCE [LARGE SCALE GENOMIC DNA]</scope>
    <source>
        <strain evidence="2">W744_W776</strain>
    </source>
</reference>
<dbReference type="PANTHER" id="PTHR45749">
    <property type="match status" value="1"/>
</dbReference>
<evidence type="ECO:0000313" key="2">
    <source>
        <dbReference type="EMBL" id="KAG8175972.1"/>
    </source>
</evidence>
<proteinExistence type="predicted"/>
<accession>A0AAV6TVJ7</accession>
<dbReference type="EMBL" id="JAFNEN010000936">
    <property type="protein sequence ID" value="KAG8175972.1"/>
    <property type="molecule type" value="Genomic_DNA"/>
</dbReference>
<dbReference type="Proteomes" id="UP000827092">
    <property type="component" value="Unassembled WGS sequence"/>
</dbReference>
<feature type="region of interest" description="Disordered" evidence="1">
    <location>
        <begin position="1"/>
        <end position="27"/>
    </location>
</feature>
<protein>
    <submittedName>
        <fullName evidence="2">Uncharacterized protein</fullName>
    </submittedName>
</protein>
<feature type="region of interest" description="Disordered" evidence="1">
    <location>
        <begin position="238"/>
        <end position="266"/>
    </location>
</feature>
<feature type="compositionally biased region" description="Basic and acidic residues" evidence="1">
    <location>
        <begin position="18"/>
        <end position="27"/>
    </location>
</feature>
<feature type="compositionally biased region" description="Polar residues" evidence="1">
    <location>
        <begin position="314"/>
        <end position="323"/>
    </location>
</feature>
<dbReference type="PANTHER" id="PTHR45749:SF23">
    <property type="entry name" value="ZINC FINGER MYM-TYPE PROTEIN 1-LIKE"/>
    <property type="match status" value="1"/>
</dbReference>
<evidence type="ECO:0000256" key="1">
    <source>
        <dbReference type="SAM" id="MobiDB-lite"/>
    </source>
</evidence>
<keyword evidence="3" id="KW-1185">Reference proteome</keyword>
<gene>
    <name evidence="2" type="ORF">JTE90_000011</name>
</gene>